<protein>
    <submittedName>
        <fullName evidence="2">Uncharacterized protein</fullName>
    </submittedName>
</protein>
<dbReference type="AlphaFoldDB" id="A0A8T1I7V4"/>
<evidence type="ECO:0000313" key="2">
    <source>
        <dbReference type="EMBL" id="KAG3220980.1"/>
    </source>
</evidence>
<reference evidence="2" key="1">
    <citation type="submission" date="2018-05" db="EMBL/GenBank/DDBJ databases">
        <title>Effector identification in a new, highly contiguous assembly of the strawberry crown rot pathogen Phytophthora cactorum.</title>
        <authorList>
            <person name="Armitage A.D."/>
            <person name="Nellist C.F."/>
            <person name="Bates H."/>
            <person name="Vickerstaff R.J."/>
            <person name="Harrison R.J."/>
        </authorList>
    </citation>
    <scope>NUCLEOTIDE SEQUENCE</scope>
    <source>
        <strain evidence="1">4040</strain>
        <strain evidence="2">P421</strain>
    </source>
</reference>
<evidence type="ECO:0000313" key="3">
    <source>
        <dbReference type="Proteomes" id="UP000760860"/>
    </source>
</evidence>
<dbReference type="Proteomes" id="UP000736787">
    <property type="component" value="Unassembled WGS sequence"/>
</dbReference>
<organism evidence="2 3">
    <name type="scientific">Phytophthora cactorum</name>
    <dbReference type="NCBI Taxonomy" id="29920"/>
    <lineage>
        <taxon>Eukaryota</taxon>
        <taxon>Sar</taxon>
        <taxon>Stramenopiles</taxon>
        <taxon>Oomycota</taxon>
        <taxon>Peronosporomycetes</taxon>
        <taxon>Peronosporales</taxon>
        <taxon>Peronosporaceae</taxon>
        <taxon>Phytophthora</taxon>
    </lineage>
</organism>
<gene>
    <name evidence="1" type="ORF">PC117_g25628</name>
    <name evidence="2" type="ORF">PC129_g8270</name>
</gene>
<dbReference type="Proteomes" id="UP000760860">
    <property type="component" value="Unassembled WGS sequence"/>
</dbReference>
<proteinExistence type="predicted"/>
<comment type="caution">
    <text evidence="2">The sequence shown here is derived from an EMBL/GenBank/DDBJ whole genome shotgun (WGS) entry which is preliminary data.</text>
</comment>
<dbReference type="EMBL" id="RCMV01000238">
    <property type="protein sequence ID" value="KAG3220980.1"/>
    <property type="molecule type" value="Genomic_DNA"/>
</dbReference>
<accession>A0A8T1I7V4</accession>
<name>A0A8T1I7V4_9STRA</name>
<evidence type="ECO:0000313" key="1">
    <source>
        <dbReference type="EMBL" id="KAG2885247.1"/>
    </source>
</evidence>
<sequence length="39" mass="4108">MVTEPTPTGNPDNAATTTAAMIKHDGSASESWWCTISNI</sequence>
<dbReference type="EMBL" id="RCMK01002048">
    <property type="protein sequence ID" value="KAG2885247.1"/>
    <property type="molecule type" value="Genomic_DNA"/>
</dbReference>